<organism evidence="2 3">
    <name type="scientific">Dryococelus australis</name>
    <dbReference type="NCBI Taxonomy" id="614101"/>
    <lineage>
        <taxon>Eukaryota</taxon>
        <taxon>Metazoa</taxon>
        <taxon>Ecdysozoa</taxon>
        <taxon>Arthropoda</taxon>
        <taxon>Hexapoda</taxon>
        <taxon>Insecta</taxon>
        <taxon>Pterygota</taxon>
        <taxon>Neoptera</taxon>
        <taxon>Polyneoptera</taxon>
        <taxon>Phasmatodea</taxon>
        <taxon>Verophasmatodea</taxon>
        <taxon>Anareolatae</taxon>
        <taxon>Phasmatidae</taxon>
        <taxon>Eurycanthinae</taxon>
        <taxon>Dryococelus</taxon>
    </lineage>
</organism>
<dbReference type="Proteomes" id="UP001159363">
    <property type="component" value="Chromosome 7"/>
</dbReference>
<proteinExistence type="predicted"/>
<evidence type="ECO:0000259" key="1">
    <source>
        <dbReference type="Pfam" id="PF18701"/>
    </source>
</evidence>
<evidence type="ECO:0000313" key="2">
    <source>
        <dbReference type="EMBL" id="KAJ8876790.1"/>
    </source>
</evidence>
<evidence type="ECO:0000313" key="3">
    <source>
        <dbReference type="Proteomes" id="UP001159363"/>
    </source>
</evidence>
<dbReference type="EMBL" id="JARBHB010000008">
    <property type="protein sequence ID" value="KAJ8876790.1"/>
    <property type="molecule type" value="Genomic_DNA"/>
</dbReference>
<feature type="domain" description="DUF5641" evidence="1">
    <location>
        <begin position="53"/>
        <end position="134"/>
    </location>
</feature>
<comment type="caution">
    <text evidence="2">The sequence shown here is derived from an EMBL/GenBank/DDBJ whole genome shotgun (WGS) entry which is preliminary data.</text>
</comment>
<sequence length="149" mass="17084">MIEACLNSRPLTALSSDPEDPSVLTQGHFLIGDSLLATPEAGAPLDKLNHVARWQLVQQVVKHFWQCWSSEYLSRLQNQPNWWIKKDNLHIGDMVILKDKPLPAQQWKLGRIVNTFPGVDGLVRTATVKLRLESLNDRRSKQCLYHYKT</sequence>
<dbReference type="Pfam" id="PF18701">
    <property type="entry name" value="DUF5641"/>
    <property type="match status" value="1"/>
</dbReference>
<protein>
    <recommendedName>
        <fullName evidence="1">DUF5641 domain-containing protein</fullName>
    </recommendedName>
</protein>
<gene>
    <name evidence="2" type="ORF">PR048_021237</name>
</gene>
<reference evidence="2 3" key="1">
    <citation type="submission" date="2023-02" db="EMBL/GenBank/DDBJ databases">
        <title>LHISI_Scaffold_Assembly.</title>
        <authorList>
            <person name="Stuart O.P."/>
            <person name="Cleave R."/>
            <person name="Magrath M.J.L."/>
            <person name="Mikheyev A.S."/>
        </authorList>
    </citation>
    <scope>NUCLEOTIDE SEQUENCE [LARGE SCALE GENOMIC DNA]</scope>
    <source>
        <strain evidence="2">Daus_M_001</strain>
        <tissue evidence="2">Leg muscle</tissue>
    </source>
</reference>
<keyword evidence="3" id="KW-1185">Reference proteome</keyword>
<dbReference type="InterPro" id="IPR040676">
    <property type="entry name" value="DUF5641"/>
</dbReference>
<dbReference type="PANTHER" id="PTHR47331">
    <property type="entry name" value="PHD-TYPE DOMAIN-CONTAINING PROTEIN"/>
    <property type="match status" value="1"/>
</dbReference>
<accession>A0ABQ9GXP7</accession>
<dbReference type="PANTHER" id="PTHR47331:SF6">
    <property type="entry name" value="DOUBLECORTIN DOMAIN-CONTAINING PROTEIN"/>
    <property type="match status" value="1"/>
</dbReference>
<name>A0ABQ9GXP7_9NEOP</name>